<dbReference type="Proteomes" id="UP000298664">
    <property type="component" value="Chromosome Circular"/>
</dbReference>
<keyword evidence="3 4" id="KW-0472">Membrane</keyword>
<feature type="transmembrane region" description="Helical" evidence="4">
    <location>
        <begin position="336"/>
        <end position="356"/>
    </location>
</feature>
<dbReference type="Pfam" id="PF07690">
    <property type="entry name" value="MFS_1"/>
    <property type="match status" value="1"/>
</dbReference>
<feature type="transmembrane region" description="Helical" evidence="4">
    <location>
        <begin position="169"/>
        <end position="188"/>
    </location>
</feature>
<reference evidence="6" key="1">
    <citation type="submission" date="2023-05" db="EMBL/GenBank/DDBJ databases">
        <title>Complete genome sequence of Agrobacterium larrymoorei CFBP5477.</title>
        <authorList>
            <person name="Yen H.-C."/>
            <person name="Chou L."/>
            <person name="Lin Y.-C."/>
            <person name="Lai E.-M."/>
            <person name="Kuo C.-H."/>
        </authorList>
    </citation>
    <scope>NUCLEOTIDE SEQUENCE</scope>
    <source>
        <strain evidence="6">CFBP5477</strain>
    </source>
</reference>
<proteinExistence type="predicted"/>
<feature type="transmembrane region" description="Helical" evidence="4">
    <location>
        <begin position="240"/>
        <end position="257"/>
    </location>
</feature>
<feature type="transmembrane region" description="Helical" evidence="4">
    <location>
        <begin position="295"/>
        <end position="315"/>
    </location>
</feature>
<dbReference type="EMBL" id="CP124733">
    <property type="protein sequence ID" value="WHA42258.1"/>
    <property type="molecule type" value="Genomic_DNA"/>
</dbReference>
<feature type="transmembrane region" description="Helical" evidence="4">
    <location>
        <begin position="362"/>
        <end position="383"/>
    </location>
</feature>
<evidence type="ECO:0000313" key="7">
    <source>
        <dbReference type="Proteomes" id="UP000298664"/>
    </source>
</evidence>
<dbReference type="PROSITE" id="PS50850">
    <property type="entry name" value="MFS"/>
    <property type="match status" value="1"/>
</dbReference>
<evidence type="ECO:0000259" key="5">
    <source>
        <dbReference type="PROSITE" id="PS50850"/>
    </source>
</evidence>
<dbReference type="InterPro" id="IPR020846">
    <property type="entry name" value="MFS_dom"/>
</dbReference>
<feature type="domain" description="Major facilitator superfamily (MFS) profile" evidence="5">
    <location>
        <begin position="7"/>
        <end position="388"/>
    </location>
</feature>
<feature type="transmembrane region" description="Helical" evidence="4">
    <location>
        <begin position="209"/>
        <end position="234"/>
    </location>
</feature>
<feature type="transmembrane region" description="Helical" evidence="4">
    <location>
        <begin position="136"/>
        <end position="157"/>
    </location>
</feature>
<protein>
    <submittedName>
        <fullName evidence="6">MFS transporter</fullName>
    </submittedName>
</protein>
<evidence type="ECO:0000256" key="4">
    <source>
        <dbReference type="SAM" id="Phobius"/>
    </source>
</evidence>
<feature type="transmembrane region" description="Helical" evidence="4">
    <location>
        <begin position="269"/>
        <end position="289"/>
    </location>
</feature>
<dbReference type="InterPro" id="IPR050327">
    <property type="entry name" value="Proton-linked_MCT"/>
</dbReference>
<dbReference type="SUPFAM" id="SSF103473">
    <property type="entry name" value="MFS general substrate transporter"/>
    <property type="match status" value="1"/>
</dbReference>
<organism evidence="6 7">
    <name type="scientific">Agrobacterium larrymoorei</name>
    <dbReference type="NCBI Taxonomy" id="160699"/>
    <lineage>
        <taxon>Bacteria</taxon>
        <taxon>Pseudomonadati</taxon>
        <taxon>Pseudomonadota</taxon>
        <taxon>Alphaproteobacteria</taxon>
        <taxon>Hyphomicrobiales</taxon>
        <taxon>Rhizobiaceae</taxon>
        <taxon>Rhizobium/Agrobacterium group</taxon>
        <taxon>Agrobacterium</taxon>
    </lineage>
</organism>
<feature type="transmembrane region" description="Helical" evidence="4">
    <location>
        <begin position="101"/>
        <end position="124"/>
    </location>
</feature>
<feature type="transmembrane region" description="Helical" evidence="4">
    <location>
        <begin position="42"/>
        <end position="65"/>
    </location>
</feature>
<dbReference type="PANTHER" id="PTHR11360">
    <property type="entry name" value="MONOCARBOXYLATE TRANSPORTER"/>
    <property type="match status" value="1"/>
</dbReference>
<evidence type="ECO:0000256" key="3">
    <source>
        <dbReference type="ARBA" id="ARBA00023136"/>
    </source>
</evidence>
<dbReference type="Gene3D" id="1.20.1250.20">
    <property type="entry name" value="MFS general substrate transporter like domains"/>
    <property type="match status" value="1"/>
</dbReference>
<gene>
    <name evidence="6" type="ORF">CFBP5477_006460</name>
</gene>
<sequence>MPRPSPALFAVAALSVTQLIGWGATFWLPAVAGSLITADLGLPLPVIMAGPTAMLVMMALMSWPLRTLFDRHGARMIMVVGSPIGAFGLLALGAANGPFSYFLAWIIIGIAGACMLTTAAQIALTEIAGNHAKKALSFLVLAGGLTSTITWPITSILMNEWGWRATTLFYAALLLVICTPLHWKALASHRNKTEKAESAKSATINRAKFMLLATSFAANGFFTWGFALTIIILFEARGLDHAHAITAAAFIGIVQWAGRMVEVVAGNRVSGLLISIAGAALFPFSFIILLQADGFAGAILFATLYGVASGVTAVARATLPLELFPPAAYARASSQMAVPLNLAFATAPPLFSLIMTSASPEAALWTALLISIFAFSCLLGLALMKRADFDPAETDVPLSPPLQ</sequence>
<name>A0AAF0HDC4_9HYPH</name>
<evidence type="ECO:0000313" key="6">
    <source>
        <dbReference type="EMBL" id="WHA42258.1"/>
    </source>
</evidence>
<keyword evidence="1 4" id="KW-0812">Transmembrane</keyword>
<dbReference type="InterPro" id="IPR011701">
    <property type="entry name" value="MFS"/>
</dbReference>
<dbReference type="AlphaFoldDB" id="A0AAF0HDC4"/>
<dbReference type="PANTHER" id="PTHR11360:SF290">
    <property type="entry name" value="MONOCARBOXYLATE MFS PERMEASE"/>
    <property type="match status" value="1"/>
</dbReference>
<evidence type="ECO:0000256" key="1">
    <source>
        <dbReference type="ARBA" id="ARBA00022692"/>
    </source>
</evidence>
<feature type="transmembrane region" description="Helical" evidence="4">
    <location>
        <begin position="77"/>
        <end position="95"/>
    </location>
</feature>
<dbReference type="InterPro" id="IPR036259">
    <property type="entry name" value="MFS_trans_sf"/>
</dbReference>
<keyword evidence="2 4" id="KW-1133">Transmembrane helix</keyword>
<dbReference type="RefSeq" id="WP_137394151.1">
    <property type="nucleotide sequence ID" value="NZ_CP124733.1"/>
</dbReference>
<evidence type="ECO:0000256" key="2">
    <source>
        <dbReference type="ARBA" id="ARBA00022989"/>
    </source>
</evidence>
<dbReference type="GO" id="GO:0022857">
    <property type="term" value="F:transmembrane transporter activity"/>
    <property type="evidence" value="ECO:0007669"/>
    <property type="project" value="InterPro"/>
</dbReference>
<accession>A0AAF0HDC4</accession>